<reference evidence="1 2" key="1">
    <citation type="journal article" date="2011" name="PLoS Pathog.">
        <title>Genomic and proteomic analyses of the fungus Arthrobotrys oligospora provide insights into nematode-trap formation.</title>
        <authorList>
            <person name="Yang J."/>
            <person name="Wang L."/>
            <person name="Ji X."/>
            <person name="Feng Y."/>
            <person name="Li X."/>
            <person name="Zou C."/>
            <person name="Xu J."/>
            <person name="Ren Y."/>
            <person name="Mi Q."/>
            <person name="Wu J."/>
            <person name="Liu S."/>
            <person name="Liu Y."/>
            <person name="Huang X."/>
            <person name="Wang H."/>
            <person name="Niu X."/>
            <person name="Li J."/>
            <person name="Liang L."/>
            <person name="Luo Y."/>
            <person name="Ji K."/>
            <person name="Zhou W."/>
            <person name="Yu Z."/>
            <person name="Li G."/>
            <person name="Liu Y."/>
            <person name="Li L."/>
            <person name="Qiao M."/>
            <person name="Feng L."/>
            <person name="Zhang K.-Q."/>
        </authorList>
    </citation>
    <scope>NUCLEOTIDE SEQUENCE [LARGE SCALE GENOMIC DNA]</scope>
    <source>
        <strain evidence="2">ATCC 24927 / CBS 115.81 / DSM 1491</strain>
    </source>
</reference>
<evidence type="ECO:0000313" key="1">
    <source>
        <dbReference type="EMBL" id="EGX53191.1"/>
    </source>
</evidence>
<dbReference type="RefSeq" id="XP_011118180.1">
    <property type="nucleotide sequence ID" value="XM_011119878.1"/>
</dbReference>
<dbReference type="HOGENOM" id="CLU_1937635_0_0_1"/>
<dbReference type="InParanoid" id="G1X118"/>
<organism evidence="1 2">
    <name type="scientific">Arthrobotrys oligospora (strain ATCC 24927 / CBS 115.81 / DSM 1491)</name>
    <name type="common">Nematode-trapping fungus</name>
    <name type="synonym">Didymozoophaga oligospora</name>
    <dbReference type="NCBI Taxonomy" id="756982"/>
    <lineage>
        <taxon>Eukaryota</taxon>
        <taxon>Fungi</taxon>
        <taxon>Dikarya</taxon>
        <taxon>Ascomycota</taxon>
        <taxon>Pezizomycotina</taxon>
        <taxon>Orbiliomycetes</taxon>
        <taxon>Orbiliales</taxon>
        <taxon>Orbiliaceae</taxon>
        <taxon>Orbilia</taxon>
        <taxon>Orbilia oligospora</taxon>
    </lineage>
</organism>
<dbReference type="GeneID" id="22889118"/>
<dbReference type="EMBL" id="ADOT01000014">
    <property type="protein sequence ID" value="EGX53191.1"/>
    <property type="molecule type" value="Genomic_DNA"/>
</dbReference>
<dbReference type="AlphaFoldDB" id="G1X118"/>
<sequence>MSRKQTSRARRCRCDATSRLTTVWPGLHMYRRPRRGSARRSTFWFPPNVNPFDSALLITGRPHIPFIVDRYFAGVLKTTIEANKSDIEKFVATKIDEDWARDKYLMDEKLKQDILVRITKASRRTREASN</sequence>
<comment type="caution">
    <text evidence="1">The sequence shown here is derived from an EMBL/GenBank/DDBJ whole genome shotgun (WGS) entry which is preliminary data.</text>
</comment>
<name>G1X118_ARTOA</name>
<protein>
    <submittedName>
        <fullName evidence="1">Uncharacterized protein</fullName>
    </submittedName>
</protein>
<proteinExistence type="predicted"/>
<gene>
    <name evidence="1" type="ORF">AOL_s00006g569</name>
</gene>
<dbReference type="STRING" id="756982.G1X118"/>
<evidence type="ECO:0000313" key="2">
    <source>
        <dbReference type="Proteomes" id="UP000008784"/>
    </source>
</evidence>
<accession>G1X118</accession>
<dbReference type="Proteomes" id="UP000008784">
    <property type="component" value="Unassembled WGS sequence"/>
</dbReference>
<keyword evidence="2" id="KW-1185">Reference proteome</keyword>